<proteinExistence type="predicted"/>
<reference evidence="2 3" key="1">
    <citation type="submission" date="2024-09" db="EMBL/GenBank/DDBJ databases">
        <authorList>
            <person name="Sun Q."/>
            <person name="Mori K."/>
        </authorList>
    </citation>
    <scope>NUCLEOTIDE SEQUENCE [LARGE SCALE GENOMIC DNA]</scope>
    <source>
        <strain evidence="2 3">JCM 3324</strain>
    </source>
</reference>
<protein>
    <submittedName>
        <fullName evidence="2">HNH endonuclease family protein</fullName>
    </submittedName>
</protein>
<organism evidence="2 3">
    <name type="scientific">Nonomuraea salmonea</name>
    <dbReference type="NCBI Taxonomy" id="46181"/>
    <lineage>
        <taxon>Bacteria</taxon>
        <taxon>Bacillati</taxon>
        <taxon>Actinomycetota</taxon>
        <taxon>Actinomycetes</taxon>
        <taxon>Streptosporangiales</taxon>
        <taxon>Streptosporangiaceae</taxon>
        <taxon>Nonomuraea</taxon>
    </lineage>
</organism>
<evidence type="ECO:0000313" key="2">
    <source>
        <dbReference type="EMBL" id="MFB9476824.1"/>
    </source>
</evidence>
<dbReference type="PANTHER" id="PTHR24094">
    <property type="entry name" value="SECRETED PROTEIN"/>
    <property type="match status" value="1"/>
</dbReference>
<dbReference type="RefSeq" id="WP_345410290.1">
    <property type="nucleotide sequence ID" value="NZ_BAAAXS010000002.1"/>
</dbReference>
<comment type="caution">
    <text evidence="2">The sequence shown here is derived from an EMBL/GenBank/DDBJ whole genome shotgun (WGS) entry which is preliminary data.</text>
</comment>
<gene>
    <name evidence="2" type="ORF">ACFFR3_45670</name>
</gene>
<accession>A0ABV5P2M7</accession>
<dbReference type="PANTHER" id="PTHR24094:SF15">
    <property type="entry name" value="AMP-DEPENDENT SYNTHETASE_LIGASE DOMAIN-CONTAINING PROTEIN-RELATED"/>
    <property type="match status" value="1"/>
</dbReference>
<evidence type="ECO:0000313" key="3">
    <source>
        <dbReference type="Proteomes" id="UP001589568"/>
    </source>
</evidence>
<dbReference type="InterPro" id="IPR011089">
    <property type="entry name" value="GmrSD_C"/>
</dbReference>
<keyword evidence="2" id="KW-0378">Hydrolase</keyword>
<keyword evidence="2" id="KW-0255">Endonuclease</keyword>
<name>A0ABV5P2M7_9ACTN</name>
<dbReference type="Proteomes" id="UP001589568">
    <property type="component" value="Unassembled WGS sequence"/>
</dbReference>
<keyword evidence="3" id="KW-1185">Reference proteome</keyword>
<evidence type="ECO:0000259" key="1">
    <source>
        <dbReference type="Pfam" id="PF07510"/>
    </source>
</evidence>
<sequence>MPATVQVAFRRLDGLTVRAETNDARYTRDAFPHWSSHGHGCDTRELVLIREGRGRDGDGPAVETGPGCRPLKGSWWSPYDGATWTEPGDVDIDHMVPLKEAWRSGAAGWSVERRRAFANDLDVSPQLWAVTDNVNASKADSDPAEWRPPRTEFWCRYAKAWVEVKARWELAAQQEEVEALREMLGTCGADQ</sequence>
<feature type="domain" description="GmrSD restriction endonucleases C-terminal" evidence="1">
    <location>
        <begin position="87"/>
        <end position="182"/>
    </location>
</feature>
<dbReference type="EMBL" id="JBHMCF010000057">
    <property type="protein sequence ID" value="MFB9476824.1"/>
    <property type="molecule type" value="Genomic_DNA"/>
</dbReference>
<keyword evidence="2" id="KW-0540">Nuclease</keyword>
<dbReference type="GO" id="GO:0004519">
    <property type="term" value="F:endonuclease activity"/>
    <property type="evidence" value="ECO:0007669"/>
    <property type="project" value="UniProtKB-KW"/>
</dbReference>
<dbReference type="Pfam" id="PF07510">
    <property type="entry name" value="GmrSD_C"/>
    <property type="match status" value="1"/>
</dbReference>